<protein>
    <submittedName>
        <fullName evidence="4">YafY family transcriptional regulator</fullName>
    </submittedName>
</protein>
<evidence type="ECO:0000313" key="4">
    <source>
        <dbReference type="EMBL" id="RJX39096.1"/>
    </source>
</evidence>
<evidence type="ECO:0000259" key="1">
    <source>
        <dbReference type="Pfam" id="PF08279"/>
    </source>
</evidence>
<evidence type="ECO:0000313" key="5">
    <source>
        <dbReference type="Proteomes" id="UP000267798"/>
    </source>
</evidence>
<dbReference type="InterPro" id="IPR036390">
    <property type="entry name" value="WH_DNA-bd_sf"/>
</dbReference>
<gene>
    <name evidence="4" type="ORF">D3P09_16515</name>
</gene>
<dbReference type="InterPro" id="IPR057727">
    <property type="entry name" value="WCX_dom"/>
</dbReference>
<feature type="domain" description="WYL" evidence="2">
    <location>
        <begin position="139"/>
        <end position="205"/>
    </location>
</feature>
<dbReference type="InterPro" id="IPR036388">
    <property type="entry name" value="WH-like_DNA-bd_sf"/>
</dbReference>
<dbReference type="PROSITE" id="PS52050">
    <property type="entry name" value="WYL"/>
    <property type="match status" value="1"/>
</dbReference>
<dbReference type="InterPro" id="IPR028349">
    <property type="entry name" value="PafC-like"/>
</dbReference>
<dbReference type="RefSeq" id="WP_120112174.1">
    <property type="nucleotide sequence ID" value="NZ_QXQB01000003.1"/>
</dbReference>
<dbReference type="PANTHER" id="PTHR34580">
    <property type="match status" value="1"/>
</dbReference>
<evidence type="ECO:0000259" key="3">
    <source>
        <dbReference type="Pfam" id="PF25583"/>
    </source>
</evidence>
<feature type="domain" description="Helix-turn-helix type 11" evidence="1">
    <location>
        <begin position="11"/>
        <end position="60"/>
    </location>
</feature>
<sequence>MVKLDYLLSVLWLISSRKRVTAEQIAEELEVSVRTVYRYIDALSMSGVPVVAEAGHGGGYSLPSSFAGMPLFFDTSELKAMAHGVLLAQQAHYPYSDSLIRALDKIRHRLNASQLEELERSTTGIEVDEPDKADGLQRVLDVLDGAIIEGRTLQIHYAKTAEEPPGSRSIDPYGMLYRQGRWYIIAYCHNRESIRVFRGDRIREASPDGSRFARPESFSAKAYLANYMAASEQHAGQKVRVTLKASEEMLSAICSQWYLKHSAEIERSEGEASLLLAEDAMMAYMPHMLLSFGKEIEVVQPQSLKEALVALARELARHHES</sequence>
<dbReference type="Gene3D" id="1.10.10.10">
    <property type="entry name" value="Winged helix-like DNA-binding domain superfamily/Winged helix DNA-binding domain"/>
    <property type="match status" value="1"/>
</dbReference>
<dbReference type="OrthoDB" id="9767131at2"/>
<dbReference type="Pfam" id="PF25583">
    <property type="entry name" value="WCX"/>
    <property type="match status" value="1"/>
</dbReference>
<comment type="caution">
    <text evidence="4">The sequence shown here is derived from an EMBL/GenBank/DDBJ whole genome shotgun (WGS) entry which is preliminary data.</text>
</comment>
<dbReference type="Pfam" id="PF08279">
    <property type="entry name" value="HTH_11"/>
    <property type="match status" value="1"/>
</dbReference>
<dbReference type="PIRSF" id="PIRSF016838">
    <property type="entry name" value="PafC"/>
    <property type="match status" value="1"/>
</dbReference>
<dbReference type="PANTHER" id="PTHR34580:SF3">
    <property type="entry name" value="PROTEIN PAFB"/>
    <property type="match status" value="1"/>
</dbReference>
<evidence type="ECO:0000259" key="2">
    <source>
        <dbReference type="Pfam" id="PF13280"/>
    </source>
</evidence>
<accession>A0A3A6PH81</accession>
<feature type="domain" description="WCX" evidence="3">
    <location>
        <begin position="238"/>
        <end position="316"/>
    </location>
</feature>
<keyword evidence="5" id="KW-1185">Reference proteome</keyword>
<dbReference type="Proteomes" id="UP000267798">
    <property type="component" value="Unassembled WGS sequence"/>
</dbReference>
<name>A0A3A6PH81_9BACL</name>
<organism evidence="4 5">
    <name type="scientific">Paenibacillus pinisoli</name>
    <dbReference type="NCBI Taxonomy" id="1276110"/>
    <lineage>
        <taxon>Bacteria</taxon>
        <taxon>Bacillati</taxon>
        <taxon>Bacillota</taxon>
        <taxon>Bacilli</taxon>
        <taxon>Bacillales</taxon>
        <taxon>Paenibacillaceae</taxon>
        <taxon>Paenibacillus</taxon>
    </lineage>
</organism>
<dbReference type="AlphaFoldDB" id="A0A3A6PH81"/>
<dbReference type="InterPro" id="IPR026881">
    <property type="entry name" value="WYL_dom"/>
</dbReference>
<dbReference type="InterPro" id="IPR051534">
    <property type="entry name" value="CBASS_pafABC_assoc_protein"/>
</dbReference>
<reference evidence="4 5" key="1">
    <citation type="submission" date="2018-09" db="EMBL/GenBank/DDBJ databases">
        <title>Paenibacillus aracenensis nov. sp. isolated from a cave in southern Spain.</title>
        <authorList>
            <person name="Jurado V."/>
            <person name="Gutierrez-Patricio S."/>
            <person name="Gonzalez-Pimentel J.L."/>
            <person name="Miller A.Z."/>
            <person name="Laiz L."/>
            <person name="Saiz-Jimenez C."/>
        </authorList>
    </citation>
    <scope>NUCLEOTIDE SEQUENCE [LARGE SCALE GENOMIC DNA]</scope>
    <source>
        <strain evidence="4 5">JCM 19203</strain>
    </source>
</reference>
<dbReference type="SUPFAM" id="SSF46785">
    <property type="entry name" value="Winged helix' DNA-binding domain"/>
    <property type="match status" value="1"/>
</dbReference>
<dbReference type="EMBL" id="QXQB01000003">
    <property type="protein sequence ID" value="RJX39096.1"/>
    <property type="molecule type" value="Genomic_DNA"/>
</dbReference>
<dbReference type="Pfam" id="PF13280">
    <property type="entry name" value="WYL"/>
    <property type="match status" value="1"/>
</dbReference>
<dbReference type="InterPro" id="IPR013196">
    <property type="entry name" value="HTH_11"/>
</dbReference>
<proteinExistence type="predicted"/>